<evidence type="ECO:0000313" key="9">
    <source>
        <dbReference type="Proteomes" id="UP000293575"/>
    </source>
</evidence>
<keyword evidence="9" id="KW-1185">Reference proteome</keyword>
<dbReference type="Proteomes" id="UP000293575">
    <property type="component" value="Segment"/>
</dbReference>
<accession>A0A481W6C4</accession>
<dbReference type="GO" id="GO:0016539">
    <property type="term" value="P:intein-mediated protein splicing"/>
    <property type="evidence" value="ECO:0007669"/>
    <property type="project" value="InterPro"/>
</dbReference>
<feature type="domain" description="DOD-type homing endonuclease" evidence="7">
    <location>
        <begin position="212"/>
        <end position="353"/>
    </location>
</feature>
<keyword evidence="4" id="KW-0949">S-adenosyl-L-methionine</keyword>
<dbReference type="CDD" id="cd00081">
    <property type="entry name" value="Hint"/>
    <property type="match status" value="2"/>
</dbReference>
<dbReference type="InterPro" id="IPR004042">
    <property type="entry name" value="Intein_endonuc_central"/>
</dbReference>
<dbReference type="InterPro" id="IPR036844">
    <property type="entry name" value="Hint_dom_sf"/>
</dbReference>
<dbReference type="PROSITE" id="PS50818">
    <property type="entry name" value="INTEIN_C_TER"/>
    <property type="match status" value="1"/>
</dbReference>
<dbReference type="PANTHER" id="PTHR10629:SF52">
    <property type="entry name" value="DNA (CYTOSINE-5)-METHYLTRANSFERASE 1"/>
    <property type="match status" value="1"/>
</dbReference>
<evidence type="ECO:0000256" key="2">
    <source>
        <dbReference type="ARBA" id="ARBA00022603"/>
    </source>
</evidence>
<dbReference type="Gene3D" id="3.10.28.10">
    <property type="entry name" value="Homing endonucleases"/>
    <property type="match status" value="1"/>
</dbReference>
<dbReference type="NCBIfam" id="TIGR01443">
    <property type="entry name" value="intein_Cterm"/>
    <property type="match status" value="1"/>
</dbReference>
<keyword evidence="2 8" id="KW-0489">Methyltransferase</keyword>
<dbReference type="Gene3D" id="3.90.120.10">
    <property type="entry name" value="DNA Methylase, subunit A, domain 2"/>
    <property type="match status" value="1"/>
</dbReference>
<dbReference type="InterPro" id="IPR003587">
    <property type="entry name" value="Hint_dom_N"/>
</dbReference>
<evidence type="ECO:0000259" key="7">
    <source>
        <dbReference type="PROSITE" id="PS50819"/>
    </source>
</evidence>
<dbReference type="Gene3D" id="2.170.16.10">
    <property type="entry name" value="Hedgehog/Intein (Hint) domain"/>
    <property type="match status" value="2"/>
</dbReference>
<proteinExistence type="predicted"/>
<dbReference type="PRINTS" id="PR00379">
    <property type="entry name" value="INTEIN"/>
</dbReference>
<keyword evidence="6" id="KW-0651">Protein splicing</keyword>
<dbReference type="GO" id="GO:0003886">
    <property type="term" value="F:DNA (cytosine-5-)-methyltransferase activity"/>
    <property type="evidence" value="ECO:0007669"/>
    <property type="project" value="UniProtKB-EC"/>
</dbReference>
<dbReference type="KEGG" id="vg:55011837"/>
<dbReference type="Gene3D" id="3.40.50.150">
    <property type="entry name" value="Vaccinia Virus protein VP39"/>
    <property type="match status" value="2"/>
</dbReference>
<reference evidence="8" key="1">
    <citation type="submission" date="2019-01" db="EMBL/GenBank/DDBJ databases">
        <authorList>
            <person name="Hylling O."/>
            <person name="Carstens A.B."/>
            <person name="Hansen L.H."/>
        </authorList>
    </citation>
    <scope>NUCLEOTIDE SEQUENCE [LARGE SCALE GENOMIC DNA]</scope>
</reference>
<dbReference type="SMART" id="SM00305">
    <property type="entry name" value="HintC"/>
    <property type="match status" value="1"/>
</dbReference>
<dbReference type="InterPro" id="IPR030934">
    <property type="entry name" value="Intein_C"/>
</dbReference>
<protein>
    <recommendedName>
        <fullName evidence="1">DNA (cytosine-5-)-methyltransferase</fullName>
        <ecNumber evidence="1">2.1.1.37</ecNumber>
    </recommendedName>
</protein>
<evidence type="ECO:0000256" key="6">
    <source>
        <dbReference type="ARBA" id="ARBA00023000"/>
    </source>
</evidence>
<keyword evidence="5" id="KW-0068">Autocatalytic cleavage</keyword>
<evidence type="ECO:0000313" key="8">
    <source>
        <dbReference type="EMBL" id="QBJ04503.1"/>
    </source>
</evidence>
<evidence type="ECO:0000256" key="3">
    <source>
        <dbReference type="ARBA" id="ARBA00022679"/>
    </source>
</evidence>
<dbReference type="SUPFAM" id="SSF53335">
    <property type="entry name" value="S-adenosyl-L-methionine-dependent methyltransferases"/>
    <property type="match status" value="2"/>
</dbReference>
<dbReference type="SUPFAM" id="SSF55608">
    <property type="entry name" value="Homing endonucleases"/>
    <property type="match status" value="1"/>
</dbReference>
<name>A0A481W6C4_9CAUD</name>
<keyword evidence="3 8" id="KW-0808">Transferase</keyword>
<dbReference type="InterPro" id="IPR006142">
    <property type="entry name" value="INTEIN"/>
</dbReference>
<dbReference type="PROSITE" id="PS50819">
    <property type="entry name" value="INTEIN_ENDONUCLEASE"/>
    <property type="match status" value="1"/>
</dbReference>
<dbReference type="SMART" id="SM00306">
    <property type="entry name" value="HintN"/>
    <property type="match status" value="1"/>
</dbReference>
<dbReference type="InterPro" id="IPR027434">
    <property type="entry name" value="Homing_endonucl"/>
</dbReference>
<dbReference type="GeneID" id="55011837"/>
<dbReference type="Pfam" id="PF00145">
    <property type="entry name" value="DNA_methylase"/>
    <property type="match status" value="2"/>
</dbReference>
<dbReference type="InterPro" id="IPR029063">
    <property type="entry name" value="SAM-dependent_MTases_sf"/>
</dbReference>
<dbReference type="EMBL" id="MK473373">
    <property type="protein sequence ID" value="QBJ04503.1"/>
    <property type="molecule type" value="Genomic_DNA"/>
</dbReference>
<organism evidence="8 9">
    <name type="scientific">Pseudomonas phage Lana</name>
    <dbReference type="NCBI Taxonomy" id="2530172"/>
    <lineage>
        <taxon>Viruses</taxon>
        <taxon>Duplodnaviria</taxon>
        <taxon>Heunggongvirae</taxon>
        <taxon>Uroviricota</taxon>
        <taxon>Caudoviricetes</taxon>
        <taxon>Lanavirus</taxon>
        <taxon>Lanavirus lana</taxon>
    </lineage>
</organism>
<dbReference type="GO" id="GO:0032259">
    <property type="term" value="P:methylation"/>
    <property type="evidence" value="ECO:0007669"/>
    <property type="project" value="UniProtKB-KW"/>
</dbReference>
<dbReference type="InterPro" id="IPR001525">
    <property type="entry name" value="C5_MeTfrase"/>
</dbReference>
<dbReference type="SUPFAM" id="SSF51294">
    <property type="entry name" value="Hedgehog/intein (Hint) domain"/>
    <property type="match status" value="1"/>
</dbReference>
<dbReference type="PANTHER" id="PTHR10629">
    <property type="entry name" value="CYTOSINE-SPECIFIC METHYLTRANSFERASE"/>
    <property type="match status" value="1"/>
</dbReference>
<dbReference type="InterPro" id="IPR006141">
    <property type="entry name" value="Intein_N"/>
</dbReference>
<dbReference type="InterPro" id="IPR050390">
    <property type="entry name" value="C5-Methyltransferase"/>
</dbReference>
<dbReference type="InterPro" id="IPR003586">
    <property type="entry name" value="Hint_dom_C"/>
</dbReference>
<dbReference type="GO" id="GO:0004519">
    <property type="term" value="F:endonuclease activity"/>
    <property type="evidence" value="ECO:0007669"/>
    <property type="project" value="InterPro"/>
</dbReference>
<dbReference type="EC" id="2.1.1.37" evidence="1"/>
<dbReference type="RefSeq" id="YP_009820401.1">
    <property type="nucleotide sequence ID" value="NC_048166.1"/>
</dbReference>
<dbReference type="GO" id="GO:0003677">
    <property type="term" value="F:DNA binding"/>
    <property type="evidence" value="ECO:0007669"/>
    <property type="project" value="TreeGrafter"/>
</dbReference>
<dbReference type="PROSITE" id="PS50817">
    <property type="entry name" value="INTEIN_N_TER"/>
    <property type="match status" value="1"/>
</dbReference>
<evidence type="ECO:0000256" key="1">
    <source>
        <dbReference type="ARBA" id="ARBA00011975"/>
    </source>
</evidence>
<evidence type="ECO:0000256" key="5">
    <source>
        <dbReference type="ARBA" id="ARBA00022813"/>
    </source>
</evidence>
<evidence type="ECO:0000256" key="4">
    <source>
        <dbReference type="ARBA" id="ARBA00022691"/>
    </source>
</evidence>
<dbReference type="GO" id="GO:0044027">
    <property type="term" value="P:negative regulation of gene expression via chromosomal CpG island methylation"/>
    <property type="evidence" value="ECO:0007669"/>
    <property type="project" value="TreeGrafter"/>
</dbReference>
<sequence>MRDINSYPMPANYRWLGGLVADNFAGGGGASTGIAQGLGFSPDIAVNHNAEALMMHEQNHPTTKHYNESVWDINIPEALNGQPALMGWFSPDCFPASTLVLTSEGYQAIDNVAVGQLVWTHNNRWKKVTKVMTAVKPLLQIRGYGHPGLQVSSEHPFYVRRGKKAETSEWITAGQLTRNDYWATPTDFSTSNLSIPQVGGRGMEISHELLWLAGYYAGNGWSRLGNERAELVLTTHNDKADGLVSKLRHWCPVSGGRCGYNELAWHRRNTRTATQLSTNHKGLVEWLRDNVGHRAENKAVPAWLLGLDETCRQRFLDGYMEADGYFRDGLWQADSVGKKLIFGIKALASSLGKSVLVYKAKPRAVNQIEGRDVTCQPIWSVRWRNEVDAAHQQSWRDEGMEWGAVKEVTELDEPVQVFNLSVEDDESYVVEGIVVHNCTHFSVAKGGKPVKKAIRGLAWIVKKWVGQADMAMVFMENVKEFLTWGPLIAKRCKTTKRVIKLVADPVKKDKNGDPVMNEVVSEPGEYVPYWEQALVPDKKRAGQTFKQFVKQLRAAGYTVEWKEKGLNACDYGDPTTRNRFFLMARKDGLPIIWPEPTHADKKFLKANPGKLQPWKTAGDNLDFSLACPSIFDRKKPLADKTMARIFKGIEKFVIGAGDEAFLVKTNHGGSDFRGQSLDDPIATLTSKHGTGLAAVSLSKFNQNSIGQSANAPLDTVMAGATRFALVEAELQSAAAIMKFRGESGGTSCNAPLPTITAGGGAARPAGAPHALGVLQAQLEPVQASFVATIDHTSTKDTSQSLDQPLSTVVSKARHIQVAALLKHYTGVVGQTLDKPLPTITATDHNAVMEATLAPTEVEHDLDEAIHAAHIQRDFGNSVGHAADEPLGVITAGGGGKSALVASSLVKLKGTCQHGQSLDRPLDTIGAQGNHYAAVQAFLIKFYGTGGAVSCDEPLDTITSKARFGLVTFKGQEYQIVDIGMRMLEPHELYRCQGFPADYQHEVVMGKKLPKHAQVRMVGNSVPPGLARALVSANIPRWALERDMAETA</sequence>